<dbReference type="AlphaFoldDB" id="A0A6P3XRX4"/>
<evidence type="ECO:0000256" key="1">
    <source>
        <dbReference type="ARBA" id="ARBA00004448"/>
    </source>
</evidence>
<sequence>MPRVFSSLMRRSSSRSVEIYIIIITRHRIRRHAGYQRVNRGYAVYSTTLRNVDVCARPVCSYNDTRDVGAVSNIIPRRSPGLVACKFRAFLPPSFSLSLSLSPPFCRPRFSFLLLGNEQGVGHRQNAGRGIRDRRIGGGRRRLLHESRGRREAKYEGVHSLQAGLVPALAFQVVLNGIRLGAYKSAQRYELILDKQGNTDVLRTLLVSGTAGCVGAVLGSPFYLVKTQLQAQSAKSIAVGHQHDHSGSWDAFRSLWKEGGVTALYRGWNANLPRVFVGSATQLTTFGLASDWLRSLDIFPDRPILLTFLASAIGGSCVAVTMQPFDVLATRLYNQQTDAAGKGTLYNGLVDALVKIFRTEGLTGLYKGTFPTWMRIAPHTVLCLVFYEQLDQLYAKLRTRID</sequence>
<evidence type="ECO:0000256" key="8">
    <source>
        <dbReference type="ARBA" id="ARBA00023128"/>
    </source>
</evidence>
<dbReference type="InterPro" id="IPR018108">
    <property type="entry name" value="MCP_transmembrane"/>
</dbReference>
<keyword evidence="9 10" id="KW-0472">Membrane</keyword>
<name>A0A6P3XRX4_DINQU</name>
<dbReference type="OrthoDB" id="6703404at2759"/>
<keyword evidence="7" id="KW-1133">Transmembrane helix</keyword>
<evidence type="ECO:0000256" key="3">
    <source>
        <dbReference type="ARBA" id="ARBA00022448"/>
    </source>
</evidence>
<evidence type="ECO:0000256" key="9">
    <source>
        <dbReference type="ARBA" id="ARBA00023136"/>
    </source>
</evidence>
<dbReference type="PANTHER" id="PTHR45928">
    <property type="entry name" value="RE38146P"/>
    <property type="match status" value="1"/>
</dbReference>
<protein>
    <submittedName>
        <fullName evidence="13">Solute carrier family 25 member 35-like isoform X1</fullName>
    </submittedName>
</protein>
<dbReference type="KEGG" id="dqu:106747627"/>
<keyword evidence="12" id="KW-1185">Reference proteome</keyword>
<evidence type="ECO:0000256" key="7">
    <source>
        <dbReference type="ARBA" id="ARBA00022989"/>
    </source>
</evidence>
<dbReference type="RefSeq" id="XP_014480814.1">
    <property type="nucleotide sequence ID" value="XM_014625328.1"/>
</dbReference>
<dbReference type="GeneID" id="106747627"/>
<dbReference type="Proteomes" id="UP000515204">
    <property type="component" value="Unplaced"/>
</dbReference>
<dbReference type="SUPFAM" id="SSF103506">
    <property type="entry name" value="Mitochondrial carrier"/>
    <property type="match status" value="1"/>
</dbReference>
<evidence type="ECO:0000256" key="4">
    <source>
        <dbReference type="ARBA" id="ARBA00022692"/>
    </source>
</evidence>
<dbReference type="Pfam" id="PF00153">
    <property type="entry name" value="Mito_carr"/>
    <property type="match status" value="2"/>
</dbReference>
<organism evidence="12 13">
    <name type="scientific">Dinoponera quadriceps</name>
    <name type="common">South American ant</name>
    <dbReference type="NCBI Taxonomy" id="609295"/>
    <lineage>
        <taxon>Eukaryota</taxon>
        <taxon>Metazoa</taxon>
        <taxon>Ecdysozoa</taxon>
        <taxon>Arthropoda</taxon>
        <taxon>Hexapoda</taxon>
        <taxon>Insecta</taxon>
        <taxon>Pterygota</taxon>
        <taxon>Neoptera</taxon>
        <taxon>Endopterygota</taxon>
        <taxon>Hymenoptera</taxon>
        <taxon>Apocrita</taxon>
        <taxon>Aculeata</taxon>
        <taxon>Formicoidea</taxon>
        <taxon>Formicidae</taxon>
        <taxon>Ponerinae</taxon>
        <taxon>Ponerini</taxon>
        <taxon>Dinoponera</taxon>
    </lineage>
</organism>
<evidence type="ECO:0000256" key="10">
    <source>
        <dbReference type="PROSITE-ProRule" id="PRU00282"/>
    </source>
</evidence>
<dbReference type="InterPro" id="IPR051508">
    <property type="entry name" value="Mito_Carrier_Antiporter"/>
</dbReference>
<keyword evidence="3 11" id="KW-0813">Transport</keyword>
<keyword evidence="6" id="KW-0999">Mitochondrion inner membrane</keyword>
<evidence type="ECO:0000256" key="6">
    <source>
        <dbReference type="ARBA" id="ARBA00022792"/>
    </source>
</evidence>
<accession>A0A6P3XRX4</accession>
<evidence type="ECO:0000256" key="11">
    <source>
        <dbReference type="RuleBase" id="RU000488"/>
    </source>
</evidence>
<evidence type="ECO:0000256" key="5">
    <source>
        <dbReference type="ARBA" id="ARBA00022737"/>
    </source>
</evidence>
<keyword evidence="8" id="KW-0496">Mitochondrion</keyword>
<comment type="subcellular location">
    <subcellularLocation>
        <location evidence="1">Mitochondrion inner membrane</location>
        <topology evidence="1">Multi-pass membrane protein</topology>
    </subcellularLocation>
</comment>
<dbReference type="Gene3D" id="1.50.40.10">
    <property type="entry name" value="Mitochondrial carrier domain"/>
    <property type="match status" value="1"/>
</dbReference>
<evidence type="ECO:0000256" key="2">
    <source>
        <dbReference type="ARBA" id="ARBA00006375"/>
    </source>
</evidence>
<feature type="repeat" description="Solcar" evidence="10">
    <location>
        <begin position="199"/>
        <end position="292"/>
    </location>
</feature>
<dbReference type="InterPro" id="IPR023395">
    <property type="entry name" value="MCP_dom_sf"/>
</dbReference>
<keyword evidence="5" id="KW-0677">Repeat</keyword>
<evidence type="ECO:0000313" key="13">
    <source>
        <dbReference type="RefSeq" id="XP_014480814.1"/>
    </source>
</evidence>
<proteinExistence type="inferred from homology"/>
<dbReference type="PANTHER" id="PTHR45928:SF1">
    <property type="entry name" value="RE38146P"/>
    <property type="match status" value="1"/>
</dbReference>
<dbReference type="PROSITE" id="PS50920">
    <property type="entry name" value="SOLCAR"/>
    <property type="match status" value="2"/>
</dbReference>
<gene>
    <name evidence="13" type="primary">LOC106747627</name>
</gene>
<feature type="repeat" description="Solcar" evidence="10">
    <location>
        <begin position="302"/>
        <end position="393"/>
    </location>
</feature>
<dbReference type="GO" id="GO:0005743">
    <property type="term" value="C:mitochondrial inner membrane"/>
    <property type="evidence" value="ECO:0007669"/>
    <property type="project" value="UniProtKB-SubCell"/>
</dbReference>
<evidence type="ECO:0000313" key="12">
    <source>
        <dbReference type="Proteomes" id="UP000515204"/>
    </source>
</evidence>
<keyword evidence="4 10" id="KW-0812">Transmembrane</keyword>
<comment type="similarity">
    <text evidence="2 11">Belongs to the mitochondrial carrier (TC 2.A.29) family.</text>
</comment>
<reference evidence="13" key="1">
    <citation type="submission" date="2025-08" db="UniProtKB">
        <authorList>
            <consortium name="RefSeq"/>
        </authorList>
    </citation>
    <scope>IDENTIFICATION</scope>
</reference>